<evidence type="ECO:0000313" key="5">
    <source>
        <dbReference type="Proteomes" id="UP000006174"/>
    </source>
</evidence>
<comment type="caution">
    <text evidence="4">The sequence shown here is derived from an EMBL/GenBank/DDBJ whole genome shotgun (WGS) entry which is preliminary data.</text>
</comment>
<dbReference type="AlphaFoldDB" id="I2FQG5"/>
<dbReference type="EMBL" id="CAGI01000142">
    <property type="protein sequence ID" value="CCF49158.1"/>
    <property type="molecule type" value="Genomic_DNA"/>
</dbReference>
<dbReference type="GO" id="GO:0016020">
    <property type="term" value="C:membrane"/>
    <property type="evidence" value="ECO:0007669"/>
    <property type="project" value="TreeGrafter"/>
</dbReference>
<evidence type="ECO:0000256" key="2">
    <source>
        <dbReference type="SAM" id="Phobius"/>
    </source>
</evidence>
<dbReference type="InterPro" id="IPR029058">
    <property type="entry name" value="AB_hydrolase_fold"/>
</dbReference>
<dbReference type="PANTHER" id="PTHR12277:SF81">
    <property type="entry name" value="PROTEIN ABHD13"/>
    <property type="match status" value="1"/>
</dbReference>
<keyword evidence="2" id="KW-1133">Transmembrane helix</keyword>
<dbReference type="STRING" id="1128400.I2FQG5"/>
<protein>
    <recommendedName>
        <fullName evidence="3">AB hydrolase-1 domain-containing protein</fullName>
    </recommendedName>
</protein>
<feature type="domain" description="AB hydrolase-1" evidence="3">
    <location>
        <begin position="131"/>
        <end position="239"/>
    </location>
</feature>
<sequence length="426" mass="47146">MAFIPSFTSIVRIVGGVLVVSLISTAGLLYRYQTSLIYPSCFPTGSKTQVSTPDEYDLPYTEEELITPDSQRLRIFVLLQGTKLSPRRGPASKVQARQDQEPQQLERKSTQTQTGMAPVDTFDAQLASKRPTILFLHANAGNMGHRLPLAAVFFKRFGCNVVMLSYRGYGFSTGSPNERGIKIDTQTTLDFIRAHPSLSSTVLVAYGQSIGGAVAIDLAARNPASVQALILENTFLSIPELIPHLLPPVRPFTFLCREYWCSGLTITKITEKAPTLFLSGRQDELVPPSHMDALFERCTSSVKVKKEFNDGTHNDTCIKQGYFEAVAEFLLQHVVTLVRDKVGQQEEGQQEEGQQEEGQQEKGQQEEGKHNVAKRANAGKKEASGDEDDWVQMTHSEVKEVVGEKVDQVRSEQDGDAPMLSKVPKL</sequence>
<gene>
    <name evidence="4" type="ORF">UHOR_07534</name>
</gene>
<feature type="compositionally biased region" description="Basic and acidic residues" evidence="1">
    <location>
        <begin position="96"/>
        <end position="109"/>
    </location>
</feature>
<dbReference type="Proteomes" id="UP000006174">
    <property type="component" value="Unassembled WGS sequence"/>
</dbReference>
<evidence type="ECO:0000259" key="3">
    <source>
        <dbReference type="Pfam" id="PF00561"/>
    </source>
</evidence>
<feature type="compositionally biased region" description="Basic and acidic residues" evidence="1">
    <location>
        <begin position="359"/>
        <end position="370"/>
    </location>
</feature>
<keyword evidence="5" id="KW-1185">Reference proteome</keyword>
<dbReference type="HOGENOM" id="CLU_029375_2_0_1"/>
<evidence type="ECO:0000256" key="1">
    <source>
        <dbReference type="SAM" id="MobiDB-lite"/>
    </source>
</evidence>
<evidence type="ECO:0000313" key="4">
    <source>
        <dbReference type="EMBL" id="CCF49158.1"/>
    </source>
</evidence>
<dbReference type="Gene3D" id="3.40.50.1820">
    <property type="entry name" value="alpha/beta hydrolase"/>
    <property type="match status" value="1"/>
</dbReference>
<name>I2FQG5_USTHO</name>
<dbReference type="eggNOG" id="KOG4391">
    <property type="taxonomic scope" value="Eukaryota"/>
</dbReference>
<reference evidence="4 5" key="1">
    <citation type="journal article" date="2012" name="Plant Cell">
        <title>Genome comparison of barley and maize smut fungi reveals targeted loss of RNA silencing components and species-specific presence of transposable elements.</title>
        <authorList>
            <person name="Laurie J.D."/>
            <person name="Ali S."/>
            <person name="Linning R."/>
            <person name="Mannhaupt G."/>
            <person name="Wong P."/>
            <person name="Gueldener U."/>
            <person name="Muensterkoetter M."/>
            <person name="Moore R."/>
            <person name="Kahmann R."/>
            <person name="Bakkeren G."/>
            <person name="Schirawski J."/>
        </authorList>
    </citation>
    <scope>NUCLEOTIDE SEQUENCE [LARGE SCALE GENOMIC DNA]</scope>
    <source>
        <strain evidence="5">Uh4875-4</strain>
    </source>
</reference>
<keyword evidence="2" id="KW-0472">Membrane</keyword>
<dbReference type="PANTHER" id="PTHR12277">
    <property type="entry name" value="ALPHA/BETA HYDROLASE DOMAIN-CONTAINING PROTEIN"/>
    <property type="match status" value="1"/>
</dbReference>
<feature type="compositionally biased region" description="Basic and acidic residues" evidence="1">
    <location>
        <begin position="396"/>
        <end position="413"/>
    </location>
</feature>
<keyword evidence="2" id="KW-0812">Transmembrane</keyword>
<accession>I2FQG5</accession>
<feature type="region of interest" description="Disordered" evidence="1">
    <location>
        <begin position="85"/>
        <end position="114"/>
    </location>
</feature>
<dbReference type="InterPro" id="IPR000073">
    <property type="entry name" value="AB_hydrolase_1"/>
</dbReference>
<organism evidence="4 5">
    <name type="scientific">Ustilago hordei</name>
    <name type="common">Barley covered smut fungus</name>
    <dbReference type="NCBI Taxonomy" id="120017"/>
    <lineage>
        <taxon>Eukaryota</taxon>
        <taxon>Fungi</taxon>
        <taxon>Dikarya</taxon>
        <taxon>Basidiomycota</taxon>
        <taxon>Ustilaginomycotina</taxon>
        <taxon>Ustilaginomycetes</taxon>
        <taxon>Ustilaginales</taxon>
        <taxon>Ustilaginaceae</taxon>
        <taxon>Ustilago</taxon>
    </lineage>
</organism>
<feature type="transmembrane region" description="Helical" evidence="2">
    <location>
        <begin position="12"/>
        <end position="32"/>
    </location>
</feature>
<proteinExistence type="predicted"/>
<dbReference type="OMA" id="IAQVFYK"/>
<dbReference type="SUPFAM" id="SSF53474">
    <property type="entry name" value="alpha/beta-Hydrolases"/>
    <property type="match status" value="1"/>
</dbReference>
<feature type="region of interest" description="Disordered" evidence="1">
    <location>
        <begin position="345"/>
        <end position="426"/>
    </location>
</feature>
<dbReference type="GO" id="GO:0008474">
    <property type="term" value="F:palmitoyl-(protein) hydrolase activity"/>
    <property type="evidence" value="ECO:0007669"/>
    <property type="project" value="TreeGrafter"/>
</dbReference>
<dbReference type="OrthoDB" id="10249433at2759"/>
<dbReference type="Pfam" id="PF00561">
    <property type="entry name" value="Abhydrolase_1"/>
    <property type="match status" value="1"/>
</dbReference>